<feature type="transmembrane region" description="Helical" evidence="1">
    <location>
        <begin position="202"/>
        <end position="227"/>
    </location>
</feature>
<dbReference type="AlphaFoldDB" id="A0A3D8R9Q8"/>
<dbReference type="RefSeq" id="XP_026601221.1">
    <property type="nucleotide sequence ID" value="XM_026750217.1"/>
</dbReference>
<evidence type="ECO:0000313" key="3">
    <source>
        <dbReference type="EMBL" id="RDW70690.1"/>
    </source>
</evidence>
<feature type="transmembrane region" description="Helical" evidence="1">
    <location>
        <begin position="81"/>
        <end position="104"/>
    </location>
</feature>
<feature type="transmembrane region" description="Helical" evidence="1">
    <location>
        <begin position="116"/>
        <end position="143"/>
    </location>
</feature>
<dbReference type="PANTHER" id="PTHR37013:SF7">
    <property type="entry name" value="INTEGRAL MEMBRANE PROTEIN"/>
    <property type="match status" value="1"/>
</dbReference>
<evidence type="ECO:0000256" key="1">
    <source>
        <dbReference type="SAM" id="Phobius"/>
    </source>
</evidence>
<dbReference type="EMBL" id="PVWQ01000010">
    <property type="protein sequence ID" value="RDW70690.1"/>
    <property type="molecule type" value="Genomic_DNA"/>
</dbReference>
<organism evidence="3 4">
    <name type="scientific">Aspergillus mulundensis</name>
    <dbReference type="NCBI Taxonomy" id="1810919"/>
    <lineage>
        <taxon>Eukaryota</taxon>
        <taxon>Fungi</taxon>
        <taxon>Dikarya</taxon>
        <taxon>Ascomycota</taxon>
        <taxon>Pezizomycotina</taxon>
        <taxon>Eurotiomycetes</taxon>
        <taxon>Eurotiomycetidae</taxon>
        <taxon>Eurotiales</taxon>
        <taxon>Aspergillaceae</taxon>
        <taxon>Aspergillus</taxon>
        <taxon>Aspergillus subgen. Nidulantes</taxon>
    </lineage>
</organism>
<keyword evidence="4" id="KW-1185">Reference proteome</keyword>
<keyword evidence="1" id="KW-0472">Membrane</keyword>
<proteinExistence type="predicted"/>
<evidence type="ECO:0000259" key="2">
    <source>
        <dbReference type="Pfam" id="PF24802"/>
    </source>
</evidence>
<feature type="transmembrane region" description="Helical" evidence="1">
    <location>
        <begin position="163"/>
        <end position="181"/>
    </location>
</feature>
<dbReference type="Proteomes" id="UP000256690">
    <property type="component" value="Unassembled WGS sequence"/>
</dbReference>
<feature type="domain" description="DUF7703" evidence="2">
    <location>
        <begin position="17"/>
        <end position="263"/>
    </location>
</feature>
<keyword evidence="1" id="KW-0812">Transmembrane</keyword>
<comment type="caution">
    <text evidence="3">The sequence shown here is derived from an EMBL/GenBank/DDBJ whole genome shotgun (WGS) entry which is preliminary data.</text>
</comment>
<reference evidence="3 4" key="1">
    <citation type="journal article" date="2018" name="IMA Fungus">
        <title>IMA Genome-F 9: Draft genome sequence of Annulohypoxylon stygium, Aspergillus mulundensis, Berkeleyomyces basicola (syn. Thielaviopsis basicola), Ceratocystis smalleyi, two Cercospora beticola strains, Coleophoma cylindrospora, Fusarium fracticaudum, Phialophora cf. hyalina, and Morchella septimelata.</title>
        <authorList>
            <person name="Wingfield B.D."/>
            <person name="Bills G.F."/>
            <person name="Dong Y."/>
            <person name="Huang W."/>
            <person name="Nel W.J."/>
            <person name="Swalarsk-Parry B.S."/>
            <person name="Vaghefi N."/>
            <person name="Wilken P.M."/>
            <person name="An Z."/>
            <person name="de Beer Z.W."/>
            <person name="De Vos L."/>
            <person name="Chen L."/>
            <person name="Duong T.A."/>
            <person name="Gao Y."/>
            <person name="Hammerbacher A."/>
            <person name="Kikkert J.R."/>
            <person name="Li Y."/>
            <person name="Li H."/>
            <person name="Li K."/>
            <person name="Li Q."/>
            <person name="Liu X."/>
            <person name="Ma X."/>
            <person name="Naidoo K."/>
            <person name="Pethybridge S.J."/>
            <person name="Sun J."/>
            <person name="Steenkamp E.T."/>
            <person name="van der Nest M.A."/>
            <person name="van Wyk S."/>
            <person name="Wingfield M.J."/>
            <person name="Xiong C."/>
            <person name="Yue Q."/>
            <person name="Zhang X."/>
        </authorList>
    </citation>
    <scope>NUCLEOTIDE SEQUENCE [LARGE SCALE GENOMIC DNA]</scope>
    <source>
        <strain evidence="3 4">DSM 5745</strain>
    </source>
</reference>
<protein>
    <recommendedName>
        <fullName evidence="2">DUF7703 domain-containing protein</fullName>
    </recommendedName>
</protein>
<evidence type="ECO:0000313" key="4">
    <source>
        <dbReference type="Proteomes" id="UP000256690"/>
    </source>
</evidence>
<dbReference type="PANTHER" id="PTHR37013">
    <property type="entry name" value="INTEGRAL MEMBRANE PROTEIN (AFU_ORTHOLOGUE AFUA_1G05950)-RELATED"/>
    <property type="match status" value="1"/>
</dbReference>
<dbReference type="InterPro" id="IPR056120">
    <property type="entry name" value="DUF7703"/>
</dbReference>
<dbReference type="GeneID" id="38118571"/>
<accession>A0A3D8R9Q8</accession>
<name>A0A3D8R9Q8_9EURO</name>
<dbReference type="Pfam" id="PF24802">
    <property type="entry name" value="DUF7703"/>
    <property type="match status" value="1"/>
</dbReference>
<dbReference type="OrthoDB" id="405906at2759"/>
<keyword evidence="1" id="KW-1133">Transmembrane helix</keyword>
<feature type="transmembrane region" description="Helical" evidence="1">
    <location>
        <begin position="20"/>
        <end position="44"/>
    </location>
</feature>
<sequence length="305" mass="33315">MSPELALPGVDGIDHNSVVTVVLASFATLIYYNAIELIILCLATFKRRGSLYFWCLLIASTSLIPNTSGYIILFFRPEVSRFAAITLVIIGWCGAVTGHSLVLWSRLNFVVHNTRLLNGLLVLIIVDAILLHIPTSVLLYGTVSPNESIAHTFDIGYGIAERIQLVGFCIQEAILSGIYVWETAKLLRLRPERRHHRILAQLLAMNVVVLIIDVAVVIVEYAGFYAVQVMFKPVAYSIKLKLEYAVLGRLVQIAQGGSSAASGPFETVPSSSACDSRLNGICLLGNELHGIERQASKRPTPVDAG</sequence>
<gene>
    <name evidence="3" type="ORF">DSM5745_08201</name>
</gene>
<dbReference type="STRING" id="1810919.A0A3D8R9Q8"/>
<feature type="transmembrane region" description="Helical" evidence="1">
    <location>
        <begin position="51"/>
        <end position="75"/>
    </location>
</feature>